<keyword evidence="2" id="KW-0813">Transport</keyword>
<evidence type="ECO:0000256" key="1">
    <source>
        <dbReference type="ARBA" id="ARBA00004162"/>
    </source>
</evidence>
<dbReference type="GO" id="GO:0046872">
    <property type="term" value="F:metal ion binding"/>
    <property type="evidence" value="ECO:0007669"/>
    <property type="project" value="UniProtKB-KW"/>
</dbReference>
<dbReference type="GO" id="GO:0009055">
    <property type="term" value="F:electron transfer activity"/>
    <property type="evidence" value="ECO:0007669"/>
    <property type="project" value="InterPro"/>
</dbReference>
<dbReference type="FunFam" id="1.10.760.10:FF:000026">
    <property type="entry name" value="Cytochrome C, membrane-bound"/>
    <property type="match status" value="1"/>
</dbReference>
<dbReference type="PANTHER" id="PTHR11961">
    <property type="entry name" value="CYTOCHROME C"/>
    <property type="match status" value="1"/>
</dbReference>
<dbReference type="EMBL" id="FNXG01000002">
    <property type="protein sequence ID" value="SEH90024.1"/>
    <property type="molecule type" value="Genomic_DNA"/>
</dbReference>
<evidence type="ECO:0000256" key="3">
    <source>
        <dbReference type="ARBA" id="ARBA00022475"/>
    </source>
</evidence>
<evidence type="ECO:0000256" key="5">
    <source>
        <dbReference type="ARBA" id="ARBA00022692"/>
    </source>
</evidence>
<dbReference type="PRINTS" id="PR00604">
    <property type="entry name" value="CYTCHRMECIAB"/>
</dbReference>
<dbReference type="AlphaFoldDB" id="A0A1H6LMX1"/>
<evidence type="ECO:0000256" key="4">
    <source>
        <dbReference type="ARBA" id="ARBA00022617"/>
    </source>
</evidence>
<dbReference type="InterPro" id="IPR002327">
    <property type="entry name" value="Cyt_c_1A/1B"/>
</dbReference>
<accession>A0A1H6LMX1</accession>
<dbReference type="SUPFAM" id="SSF46626">
    <property type="entry name" value="Cytochrome c"/>
    <property type="match status" value="1"/>
</dbReference>
<comment type="subcellular location">
    <subcellularLocation>
        <location evidence="1">Cell membrane</location>
        <topology evidence="1">Single-pass membrane protein</topology>
    </subcellularLocation>
</comment>
<keyword evidence="4 11" id="KW-0349">Heme</keyword>
<keyword evidence="3" id="KW-1003">Cell membrane</keyword>
<dbReference type="InterPro" id="IPR036909">
    <property type="entry name" value="Cyt_c-like_dom_sf"/>
</dbReference>
<feature type="domain" description="Cytochrome c" evidence="12">
    <location>
        <begin position="79"/>
        <end position="177"/>
    </location>
</feature>
<keyword evidence="5" id="KW-0812">Transmembrane</keyword>
<dbReference type="Gene3D" id="1.10.760.10">
    <property type="entry name" value="Cytochrome c-like domain"/>
    <property type="match status" value="1"/>
</dbReference>
<evidence type="ECO:0000256" key="8">
    <source>
        <dbReference type="ARBA" id="ARBA00022989"/>
    </source>
</evidence>
<evidence type="ECO:0000313" key="13">
    <source>
        <dbReference type="EMBL" id="SEH90024.1"/>
    </source>
</evidence>
<dbReference type="GO" id="GO:0020037">
    <property type="term" value="F:heme binding"/>
    <property type="evidence" value="ECO:0007669"/>
    <property type="project" value="InterPro"/>
</dbReference>
<dbReference type="InterPro" id="IPR009056">
    <property type="entry name" value="Cyt_c-like_dom"/>
</dbReference>
<dbReference type="OrthoDB" id="9805828at2"/>
<evidence type="ECO:0000256" key="10">
    <source>
        <dbReference type="ARBA" id="ARBA00023136"/>
    </source>
</evidence>
<evidence type="ECO:0000256" key="11">
    <source>
        <dbReference type="PROSITE-ProRule" id="PRU00433"/>
    </source>
</evidence>
<evidence type="ECO:0000256" key="6">
    <source>
        <dbReference type="ARBA" id="ARBA00022723"/>
    </source>
</evidence>
<evidence type="ECO:0000313" key="14">
    <source>
        <dbReference type="Proteomes" id="UP000199125"/>
    </source>
</evidence>
<gene>
    <name evidence="13" type="ORF">SAMN04488075_1709</name>
</gene>
<dbReference type="PROSITE" id="PS51007">
    <property type="entry name" value="CYTC"/>
    <property type="match status" value="1"/>
</dbReference>
<evidence type="ECO:0000256" key="9">
    <source>
        <dbReference type="ARBA" id="ARBA00023004"/>
    </source>
</evidence>
<dbReference type="Pfam" id="PF00034">
    <property type="entry name" value="Cytochrom_C"/>
    <property type="match status" value="1"/>
</dbReference>
<proteinExistence type="predicted"/>
<protein>
    <submittedName>
        <fullName evidence="13">Cytochrome c</fullName>
    </submittedName>
</protein>
<organism evidence="13 14">
    <name type="scientific">Paracoccus alkenifer</name>
    <dbReference type="NCBI Taxonomy" id="65735"/>
    <lineage>
        <taxon>Bacteria</taxon>
        <taxon>Pseudomonadati</taxon>
        <taxon>Pseudomonadota</taxon>
        <taxon>Alphaproteobacteria</taxon>
        <taxon>Rhodobacterales</taxon>
        <taxon>Paracoccaceae</taxon>
        <taxon>Paracoccus</taxon>
    </lineage>
</organism>
<dbReference type="GO" id="GO:0005886">
    <property type="term" value="C:plasma membrane"/>
    <property type="evidence" value="ECO:0007669"/>
    <property type="project" value="UniProtKB-SubCell"/>
</dbReference>
<keyword evidence="8" id="KW-1133">Transmembrane helix</keyword>
<keyword evidence="6 11" id="KW-0479">Metal-binding</keyword>
<sequence length="177" mass="18525">MFNTMTVTKTAGALIGSLLFLLLASWFASSLYHVGPGHVAEGEEAPQAYRIAVAGGDDDAAADEAADEGPDFAELLAAADVAAGEKAFGKCRACHKLDGSNGVGPHLDGVVNRDKASVDGFNYSNAALEQEGSWAPENIDAFITNPKGYMPGTKMSFAGIKNPTERANLIAYLETQQ</sequence>
<keyword evidence="7" id="KW-0249">Electron transport</keyword>
<dbReference type="RefSeq" id="WP_090847224.1">
    <property type="nucleotide sequence ID" value="NZ_FNXG01000002.1"/>
</dbReference>
<dbReference type="Proteomes" id="UP000199125">
    <property type="component" value="Unassembled WGS sequence"/>
</dbReference>
<keyword evidence="9 11" id="KW-0408">Iron</keyword>
<evidence type="ECO:0000259" key="12">
    <source>
        <dbReference type="PROSITE" id="PS51007"/>
    </source>
</evidence>
<keyword evidence="10" id="KW-0472">Membrane</keyword>
<reference evidence="14" key="1">
    <citation type="submission" date="2016-10" db="EMBL/GenBank/DDBJ databases">
        <authorList>
            <person name="Varghese N."/>
            <person name="Submissions S."/>
        </authorList>
    </citation>
    <scope>NUCLEOTIDE SEQUENCE [LARGE SCALE GENOMIC DNA]</scope>
    <source>
        <strain evidence="14">DSM 11593</strain>
    </source>
</reference>
<dbReference type="STRING" id="65735.SAMN04488075_1709"/>
<keyword evidence="14" id="KW-1185">Reference proteome</keyword>
<evidence type="ECO:0000256" key="7">
    <source>
        <dbReference type="ARBA" id="ARBA00022982"/>
    </source>
</evidence>
<evidence type="ECO:0000256" key="2">
    <source>
        <dbReference type="ARBA" id="ARBA00022448"/>
    </source>
</evidence>
<name>A0A1H6LMX1_9RHOB</name>